<dbReference type="GeneID" id="55847104"/>
<organism evidence="2 3">
    <name type="scientific">Pseudomonas tolaasii</name>
    <dbReference type="NCBI Taxonomy" id="29442"/>
    <lineage>
        <taxon>Bacteria</taxon>
        <taxon>Pseudomonadati</taxon>
        <taxon>Pseudomonadota</taxon>
        <taxon>Gammaproteobacteria</taxon>
        <taxon>Pseudomonadales</taxon>
        <taxon>Pseudomonadaceae</taxon>
        <taxon>Pseudomonas</taxon>
    </lineage>
</organism>
<comment type="caution">
    <text evidence="2">The sequence shown here is derived from an EMBL/GenBank/DDBJ whole genome shotgun (WGS) entry which is preliminary data.</text>
</comment>
<accession>A0A7Y8DP97</accession>
<gene>
    <name evidence="2" type="ORF">HX787_10180</name>
</gene>
<keyword evidence="1" id="KW-1133">Transmembrane helix</keyword>
<dbReference type="EMBL" id="JACAQK010000007">
    <property type="protein sequence ID" value="NWD36216.1"/>
    <property type="molecule type" value="Genomic_DNA"/>
</dbReference>
<proteinExistence type="predicted"/>
<dbReference type="Proteomes" id="UP000549134">
    <property type="component" value="Unassembled WGS sequence"/>
</dbReference>
<dbReference type="AlphaFoldDB" id="A0A7Y8DP97"/>
<keyword evidence="1" id="KW-0812">Transmembrane</keyword>
<evidence type="ECO:0000313" key="2">
    <source>
        <dbReference type="EMBL" id="NWD36216.1"/>
    </source>
</evidence>
<keyword evidence="1" id="KW-0472">Membrane</keyword>
<name>A0A7Y8DP97_PSETO</name>
<sequence length="79" mass="9197">MQVYQAGLGIQCDTQPEKQRQFTAVLFGFPNDTIGNIRLSERAYRKLVDDHKNHHKFHAVVVIFVTCQLAYILLYPGFW</sequence>
<evidence type="ECO:0000256" key="1">
    <source>
        <dbReference type="SAM" id="Phobius"/>
    </source>
</evidence>
<feature type="transmembrane region" description="Helical" evidence="1">
    <location>
        <begin position="57"/>
        <end position="78"/>
    </location>
</feature>
<reference evidence="2 3" key="1">
    <citation type="submission" date="2020-04" db="EMBL/GenBank/DDBJ databases">
        <title>Molecular characterization of pseudomonads from Agaricus bisporus reveal novel blotch 2 pathogens in Western Europe.</title>
        <authorList>
            <person name="Taparia T."/>
            <person name="Krijger M."/>
            <person name="Haynes E."/>
            <person name="Elpinstone J.G."/>
            <person name="Noble R."/>
            <person name="Van Der Wolf J."/>
        </authorList>
    </citation>
    <scope>NUCLEOTIDE SEQUENCE [LARGE SCALE GENOMIC DNA]</scope>
    <source>
        <strain evidence="2 3">IPO3746</strain>
    </source>
</reference>
<dbReference type="RefSeq" id="WP_016974001.1">
    <property type="nucleotide sequence ID" value="NZ_CP020369.1"/>
</dbReference>
<evidence type="ECO:0000313" key="3">
    <source>
        <dbReference type="Proteomes" id="UP000549134"/>
    </source>
</evidence>
<protein>
    <submittedName>
        <fullName evidence="2">Uncharacterized protein</fullName>
    </submittedName>
</protein>